<gene>
    <name evidence="1" type="ORF">E2C01_082882</name>
</gene>
<proteinExistence type="predicted"/>
<accession>A0A5B7J0G4</accession>
<evidence type="ECO:0000313" key="2">
    <source>
        <dbReference type="Proteomes" id="UP000324222"/>
    </source>
</evidence>
<dbReference type="EMBL" id="VSRR010076267">
    <property type="protein sequence ID" value="MPC87993.1"/>
    <property type="molecule type" value="Genomic_DNA"/>
</dbReference>
<reference evidence="1 2" key="1">
    <citation type="submission" date="2019-05" db="EMBL/GenBank/DDBJ databases">
        <title>Another draft genome of Portunus trituberculatus and its Hox gene families provides insights of decapod evolution.</title>
        <authorList>
            <person name="Jeong J.-H."/>
            <person name="Song I."/>
            <person name="Kim S."/>
            <person name="Choi T."/>
            <person name="Kim D."/>
            <person name="Ryu S."/>
            <person name="Kim W."/>
        </authorList>
    </citation>
    <scope>NUCLEOTIDE SEQUENCE [LARGE SCALE GENOMIC DNA]</scope>
    <source>
        <tissue evidence="1">Muscle</tissue>
    </source>
</reference>
<organism evidence="1 2">
    <name type="scientific">Portunus trituberculatus</name>
    <name type="common">Swimming crab</name>
    <name type="synonym">Neptunus trituberculatus</name>
    <dbReference type="NCBI Taxonomy" id="210409"/>
    <lineage>
        <taxon>Eukaryota</taxon>
        <taxon>Metazoa</taxon>
        <taxon>Ecdysozoa</taxon>
        <taxon>Arthropoda</taxon>
        <taxon>Crustacea</taxon>
        <taxon>Multicrustacea</taxon>
        <taxon>Malacostraca</taxon>
        <taxon>Eumalacostraca</taxon>
        <taxon>Eucarida</taxon>
        <taxon>Decapoda</taxon>
        <taxon>Pleocyemata</taxon>
        <taxon>Brachyura</taxon>
        <taxon>Eubrachyura</taxon>
        <taxon>Portunoidea</taxon>
        <taxon>Portunidae</taxon>
        <taxon>Portuninae</taxon>
        <taxon>Portunus</taxon>
    </lineage>
</organism>
<sequence>MTEDFRLRLVCRHLTPPGAGCLVPPWPPRCFQTDFYLKCCFHLHTLTSILSRVWQDAHPCCLKEAFLRCWASDSHR</sequence>
<evidence type="ECO:0000313" key="1">
    <source>
        <dbReference type="EMBL" id="MPC87993.1"/>
    </source>
</evidence>
<dbReference type="Proteomes" id="UP000324222">
    <property type="component" value="Unassembled WGS sequence"/>
</dbReference>
<comment type="caution">
    <text evidence="1">The sequence shown here is derived from an EMBL/GenBank/DDBJ whole genome shotgun (WGS) entry which is preliminary data.</text>
</comment>
<keyword evidence="2" id="KW-1185">Reference proteome</keyword>
<name>A0A5B7J0G4_PORTR</name>
<dbReference type="AlphaFoldDB" id="A0A5B7J0G4"/>
<protein>
    <submittedName>
        <fullName evidence="1">Uncharacterized protein</fullName>
    </submittedName>
</protein>